<name>A0A264VNF4_PRORE</name>
<keyword evidence="1" id="KW-0732">Signal</keyword>
<evidence type="ECO:0000313" key="3">
    <source>
        <dbReference type="Proteomes" id="UP000216001"/>
    </source>
</evidence>
<comment type="caution">
    <text evidence="2">The sequence shown here is derived from an EMBL/GenBank/DDBJ whole genome shotgun (WGS) entry which is preliminary data.</text>
</comment>
<dbReference type="PROSITE" id="PS51257">
    <property type="entry name" value="PROKAR_LIPOPROTEIN"/>
    <property type="match status" value="1"/>
</dbReference>
<reference evidence="2 3" key="1">
    <citation type="submission" date="2017-07" db="EMBL/GenBank/DDBJ databases">
        <title>blaIMP-27 on transferable plasmids in Proteus mirabilis and Providencia rettgeri.</title>
        <authorList>
            <person name="Potter R."/>
        </authorList>
    </citation>
    <scope>NUCLEOTIDE SEQUENCE [LARGE SCALE GENOMIC DNA]</scope>
    <source>
        <strain evidence="2 3">PR1</strain>
    </source>
</reference>
<feature type="signal peptide" evidence="1">
    <location>
        <begin position="1"/>
        <end position="20"/>
    </location>
</feature>
<dbReference type="AlphaFoldDB" id="A0A264VNF4"/>
<accession>A0A264VNF4</accession>
<evidence type="ECO:0008006" key="4">
    <source>
        <dbReference type="Google" id="ProtNLM"/>
    </source>
</evidence>
<protein>
    <recommendedName>
        <fullName evidence="4">Lipoprotein</fullName>
    </recommendedName>
</protein>
<gene>
    <name evidence="2" type="ORF">CHI95_19375</name>
</gene>
<dbReference type="Proteomes" id="UP000216001">
    <property type="component" value="Unassembled WGS sequence"/>
</dbReference>
<sequence length="248" mass="27138">MKKILTASLITLAMAMTGCASKPEPMPVDVNPSEALQFARSMEMRLINDAGDNYVIYNKLVDGGNILPLETPVRAGEVAKIQRSGAGTAELVGGLAIKDPFIALTGFLTAKRPQPYVDGVVLFGSWAGGDREIDQAEMHKVFKSFAPKMEGFEDYELCGKDKSWKWFSLSKAKDSGYLPKPPTVVNPSEYRSGYASSCFFYLAAKKENLALMKEISVALGAKRALFVPGSQEHAPYVFHNGRALEFKK</sequence>
<organism evidence="2 3">
    <name type="scientific">Providencia rettgeri</name>
    <dbReference type="NCBI Taxonomy" id="587"/>
    <lineage>
        <taxon>Bacteria</taxon>
        <taxon>Pseudomonadati</taxon>
        <taxon>Pseudomonadota</taxon>
        <taxon>Gammaproteobacteria</taxon>
        <taxon>Enterobacterales</taxon>
        <taxon>Morganellaceae</taxon>
        <taxon>Providencia</taxon>
    </lineage>
</organism>
<evidence type="ECO:0000256" key="1">
    <source>
        <dbReference type="SAM" id="SignalP"/>
    </source>
</evidence>
<proteinExistence type="predicted"/>
<dbReference type="RefSeq" id="WP_094962576.1">
    <property type="nucleotide sequence ID" value="NZ_NOWC01000029.1"/>
</dbReference>
<feature type="chain" id="PRO_5012311716" description="Lipoprotein" evidence="1">
    <location>
        <begin position="21"/>
        <end position="248"/>
    </location>
</feature>
<dbReference type="EMBL" id="NOWC01000029">
    <property type="protein sequence ID" value="OZS72843.1"/>
    <property type="molecule type" value="Genomic_DNA"/>
</dbReference>
<evidence type="ECO:0000313" key="2">
    <source>
        <dbReference type="EMBL" id="OZS72843.1"/>
    </source>
</evidence>